<evidence type="ECO:0000256" key="6">
    <source>
        <dbReference type="ARBA" id="ARBA00022670"/>
    </source>
</evidence>
<dbReference type="GO" id="GO:0046872">
    <property type="term" value="F:metal ion binding"/>
    <property type="evidence" value="ECO:0007669"/>
    <property type="project" value="UniProtKB-KW"/>
</dbReference>
<organism evidence="10 11">
    <name type="scientific">Halorubrum persicum</name>
    <dbReference type="NCBI Taxonomy" id="1383844"/>
    <lineage>
        <taxon>Archaea</taxon>
        <taxon>Methanobacteriati</taxon>
        <taxon>Methanobacteriota</taxon>
        <taxon>Stenosarchaea group</taxon>
        <taxon>Halobacteria</taxon>
        <taxon>Halobacteriales</taxon>
        <taxon>Haloferacaceae</taxon>
        <taxon>Halorubrum</taxon>
    </lineage>
</organism>
<gene>
    <name evidence="10" type="ORF">DJ69_13695</name>
</gene>
<sequence>MDERVREHAELLVDWSARIEAGDDVVVSVAEDAHDLGVAVVEALGERGANATTLYGSAEVSRAYLKGAEAGADGDGGDGVPAFDDDPAVERALFEAADAYLRIGGGRNTTATADVSSATRQAYATARRDAREARMDTDWVSTVHPTRSLAQQAGMAYEEYREFVYDAVLRDWEALADEMAAMKDALDAGEEVRIVTERDGAPDTDVSMSIAGRTAVNSAASVAYDSHNLPSGEVFTAPVDTEGEAFFDVPMTIDATRVRDVHLVFEDGEVVDFSAGAGEDALASVLDTDAGARRLGELGIGMNRGIDRFTDSILFDEKMGDTVHLAVGRAYDACLPEGDSGNDSAVHVDMISDVSERSRLEIDGEVVQRNGTFRWEEGFEG</sequence>
<dbReference type="PRINTS" id="PR00919">
    <property type="entry name" value="THERMOPTASE"/>
</dbReference>
<protein>
    <submittedName>
        <fullName evidence="10">Aminopeptidase</fullName>
    </submittedName>
</protein>
<dbReference type="SUPFAM" id="SSF144052">
    <property type="entry name" value="Thermophilic metalloprotease-like"/>
    <property type="match status" value="1"/>
</dbReference>
<evidence type="ECO:0000256" key="7">
    <source>
        <dbReference type="ARBA" id="ARBA00022723"/>
    </source>
</evidence>
<evidence type="ECO:0000256" key="3">
    <source>
        <dbReference type="ARBA" id="ARBA00001947"/>
    </source>
</evidence>
<evidence type="ECO:0000256" key="2">
    <source>
        <dbReference type="ARBA" id="ARBA00001946"/>
    </source>
</evidence>
<comment type="similarity">
    <text evidence="4">Belongs to the peptidase M29 family.</text>
</comment>
<comment type="caution">
    <text evidence="10">The sequence shown here is derived from an EMBL/GenBank/DDBJ whole genome shotgun (WGS) entry which is preliminary data.</text>
</comment>
<evidence type="ECO:0000313" key="10">
    <source>
        <dbReference type="EMBL" id="PHQ38049.1"/>
    </source>
</evidence>
<dbReference type="Gene3D" id="3.40.1830.10">
    <property type="entry name" value="Thermophilic metalloprotease (M29)"/>
    <property type="match status" value="1"/>
</dbReference>
<comment type="cofactor">
    <cofactor evidence="3">
        <name>Zn(2+)</name>
        <dbReference type="ChEBI" id="CHEBI:29105"/>
    </cofactor>
</comment>
<keyword evidence="6" id="KW-0645">Protease</keyword>
<dbReference type="InterPro" id="IPR035097">
    <property type="entry name" value="M29_N-terminal"/>
</dbReference>
<dbReference type="AlphaFoldDB" id="A0A2G1WGR5"/>
<evidence type="ECO:0000313" key="11">
    <source>
        <dbReference type="Proteomes" id="UP000222824"/>
    </source>
</evidence>
<evidence type="ECO:0000256" key="8">
    <source>
        <dbReference type="ARBA" id="ARBA00022801"/>
    </source>
</evidence>
<dbReference type="GO" id="GO:0006508">
    <property type="term" value="P:proteolysis"/>
    <property type="evidence" value="ECO:0007669"/>
    <property type="project" value="UniProtKB-KW"/>
</dbReference>
<evidence type="ECO:0000256" key="5">
    <source>
        <dbReference type="ARBA" id="ARBA00022438"/>
    </source>
</evidence>
<dbReference type="GO" id="GO:0008237">
    <property type="term" value="F:metallopeptidase activity"/>
    <property type="evidence" value="ECO:0007669"/>
    <property type="project" value="UniProtKB-KW"/>
</dbReference>
<dbReference type="Proteomes" id="UP000222824">
    <property type="component" value="Unassembled WGS sequence"/>
</dbReference>
<keyword evidence="7" id="KW-0479">Metal-binding</keyword>
<dbReference type="PANTHER" id="PTHR34448:SF1">
    <property type="entry name" value="BLL6088 PROTEIN"/>
    <property type="match status" value="1"/>
</dbReference>
<dbReference type="EMBL" id="NHOA01000125">
    <property type="protein sequence ID" value="PHQ38049.1"/>
    <property type="molecule type" value="Genomic_DNA"/>
</dbReference>
<keyword evidence="8" id="KW-0378">Hydrolase</keyword>
<evidence type="ECO:0000256" key="1">
    <source>
        <dbReference type="ARBA" id="ARBA00001941"/>
    </source>
</evidence>
<dbReference type="PANTHER" id="PTHR34448">
    <property type="entry name" value="AMINOPEPTIDASE"/>
    <property type="match status" value="1"/>
</dbReference>
<reference evidence="10 11" key="1">
    <citation type="journal article" date="2014" name="Front. Microbiol.">
        <title>Population and genomic analysis of the genus Halorubrum.</title>
        <authorList>
            <person name="Fullmer M.S."/>
            <person name="Soucy S.M."/>
            <person name="Swithers K.S."/>
            <person name="Makkay A.M."/>
            <person name="Wheeler R."/>
            <person name="Ventosa A."/>
            <person name="Gogarten J.P."/>
            <person name="Papke R.T."/>
        </authorList>
    </citation>
    <scope>NUCLEOTIDE SEQUENCE [LARGE SCALE GENOMIC DNA]</scope>
    <source>
        <strain evidence="10 11">C49</strain>
    </source>
</reference>
<keyword evidence="5 10" id="KW-0031">Aminopeptidase</keyword>
<comment type="cofactor">
    <cofactor evidence="1">
        <name>Co(2+)</name>
        <dbReference type="ChEBI" id="CHEBI:48828"/>
    </cofactor>
</comment>
<evidence type="ECO:0000256" key="9">
    <source>
        <dbReference type="ARBA" id="ARBA00023049"/>
    </source>
</evidence>
<comment type="cofactor">
    <cofactor evidence="2">
        <name>Mg(2+)</name>
        <dbReference type="ChEBI" id="CHEBI:18420"/>
    </cofactor>
</comment>
<dbReference type="InterPro" id="IPR052170">
    <property type="entry name" value="M29_Exopeptidase"/>
</dbReference>
<dbReference type="InterPro" id="IPR000787">
    <property type="entry name" value="Peptidase_M29"/>
</dbReference>
<proteinExistence type="inferred from homology"/>
<keyword evidence="9" id="KW-0482">Metalloprotease</keyword>
<dbReference type="GO" id="GO:0004177">
    <property type="term" value="F:aminopeptidase activity"/>
    <property type="evidence" value="ECO:0007669"/>
    <property type="project" value="UniProtKB-KW"/>
</dbReference>
<dbReference type="RefSeq" id="WP_099256136.1">
    <property type="nucleotide sequence ID" value="NZ_NHOA01000125.1"/>
</dbReference>
<dbReference type="OrthoDB" id="145069at2157"/>
<keyword evidence="11" id="KW-1185">Reference proteome</keyword>
<dbReference type="Pfam" id="PF02073">
    <property type="entry name" value="Peptidase_M29"/>
    <property type="match status" value="1"/>
</dbReference>
<evidence type="ECO:0000256" key="4">
    <source>
        <dbReference type="ARBA" id="ARBA00008236"/>
    </source>
</evidence>
<name>A0A2G1WGR5_9EURY</name>
<accession>A0A2G1WGR5</accession>